<proteinExistence type="predicted"/>
<feature type="transmembrane region" description="Helical" evidence="1">
    <location>
        <begin position="96"/>
        <end position="114"/>
    </location>
</feature>
<keyword evidence="1" id="KW-1133">Transmembrane helix</keyword>
<evidence type="ECO:0000313" key="3">
    <source>
        <dbReference type="Proteomes" id="UP000460949"/>
    </source>
</evidence>
<dbReference type="EMBL" id="WMET01000001">
    <property type="protein sequence ID" value="MYL18652.1"/>
    <property type="molecule type" value="Genomic_DNA"/>
</dbReference>
<evidence type="ECO:0000313" key="2">
    <source>
        <dbReference type="EMBL" id="MYL18652.1"/>
    </source>
</evidence>
<organism evidence="2 3">
    <name type="scientific">Halobacillus litoralis</name>
    <dbReference type="NCBI Taxonomy" id="45668"/>
    <lineage>
        <taxon>Bacteria</taxon>
        <taxon>Bacillati</taxon>
        <taxon>Bacillota</taxon>
        <taxon>Bacilli</taxon>
        <taxon>Bacillales</taxon>
        <taxon>Bacillaceae</taxon>
        <taxon>Halobacillus</taxon>
    </lineage>
</organism>
<keyword evidence="1" id="KW-0812">Transmembrane</keyword>
<dbReference type="RefSeq" id="WP_160835106.1">
    <property type="nucleotide sequence ID" value="NZ_JAIVAK010000008.1"/>
</dbReference>
<dbReference type="Proteomes" id="UP000460949">
    <property type="component" value="Unassembled WGS sequence"/>
</dbReference>
<accession>A0A845DQJ7</accession>
<protein>
    <submittedName>
        <fullName evidence="2">Uncharacterized protein</fullName>
    </submittedName>
</protein>
<gene>
    <name evidence="2" type="ORF">GLW04_02055</name>
</gene>
<evidence type="ECO:0000256" key="1">
    <source>
        <dbReference type="SAM" id="Phobius"/>
    </source>
</evidence>
<sequence>MAKPKLKIIFPVTLFILSWLSAFFLGKRTFFRYLPIASFTSLIISVLSVVSNQRKWWENKNPLSPGPVDYTYKIGPFFLATIWIFKFTYGTFKKYVWLNALLNIINAYALAEVWERLGLFKLKKINHTIWYFICVHLSIIIYGVQFLMEKAIRNSGK</sequence>
<feature type="transmembrane region" description="Helical" evidence="1">
    <location>
        <begin position="129"/>
        <end position="148"/>
    </location>
</feature>
<dbReference type="OrthoDB" id="1683771at2"/>
<comment type="caution">
    <text evidence="2">The sequence shown here is derived from an EMBL/GenBank/DDBJ whole genome shotgun (WGS) entry which is preliminary data.</text>
</comment>
<dbReference type="AlphaFoldDB" id="A0A845DQJ7"/>
<keyword evidence="1" id="KW-0472">Membrane</keyword>
<reference evidence="2 3" key="1">
    <citation type="submission" date="2019-11" db="EMBL/GenBank/DDBJ databases">
        <title>Genome sequences of 17 halophilic strains isolated from different environments.</title>
        <authorList>
            <person name="Furrow R.E."/>
        </authorList>
    </citation>
    <scope>NUCLEOTIDE SEQUENCE [LARGE SCALE GENOMIC DNA]</scope>
    <source>
        <strain evidence="2 3">22511_23_Filter</strain>
    </source>
</reference>
<feature type="transmembrane region" description="Helical" evidence="1">
    <location>
        <begin position="33"/>
        <end position="50"/>
    </location>
</feature>
<name>A0A845DQJ7_9BACI</name>
<feature type="transmembrane region" description="Helical" evidence="1">
    <location>
        <begin position="6"/>
        <end position="26"/>
    </location>
</feature>